<keyword evidence="14" id="KW-1185">Reference proteome</keyword>
<dbReference type="PANTHER" id="PTHR33478">
    <property type="entry name" value="EXTRACELLULAR METALLOPROTEINASE MEP"/>
    <property type="match status" value="1"/>
</dbReference>
<comment type="similarity">
    <text evidence="2 12">Belongs to the peptidase M36 family.</text>
</comment>
<dbReference type="InterPro" id="IPR001842">
    <property type="entry name" value="Peptidase_M36"/>
</dbReference>
<dbReference type="OrthoDB" id="3227768at2759"/>
<dbReference type="PRINTS" id="PR00999">
    <property type="entry name" value="FUNGALYSIN"/>
</dbReference>
<protein>
    <recommendedName>
        <fullName evidence="12">Extracellular metalloproteinase</fullName>
        <ecNumber evidence="12">3.4.24.-</ecNumber>
    </recommendedName>
    <alternativeName>
        <fullName evidence="12">Fungalysin</fullName>
    </alternativeName>
</protein>
<dbReference type="SUPFAM" id="SSF55486">
    <property type="entry name" value="Metalloproteases ('zincins'), catalytic domain"/>
    <property type="match status" value="1"/>
</dbReference>
<evidence type="ECO:0000313" key="13">
    <source>
        <dbReference type="EMBL" id="KJA25134.1"/>
    </source>
</evidence>
<evidence type="ECO:0000256" key="8">
    <source>
        <dbReference type="ARBA" id="ARBA00023049"/>
    </source>
</evidence>
<dbReference type="InterPro" id="IPR027268">
    <property type="entry name" value="Peptidase_M4/M1_CTD_sf"/>
</dbReference>
<evidence type="ECO:0000256" key="4">
    <source>
        <dbReference type="ARBA" id="ARBA00022670"/>
    </source>
</evidence>
<dbReference type="CDD" id="cd09596">
    <property type="entry name" value="M36"/>
    <property type="match status" value="1"/>
</dbReference>
<feature type="active site" evidence="10">
    <location>
        <position position="405"/>
    </location>
</feature>
<keyword evidence="7 11" id="KW-0862">Zinc</keyword>
<reference evidence="14" key="1">
    <citation type="submission" date="2014-04" db="EMBL/GenBank/DDBJ databases">
        <title>Evolutionary Origins and Diversification of the Mycorrhizal Mutualists.</title>
        <authorList>
            <consortium name="DOE Joint Genome Institute"/>
            <consortium name="Mycorrhizal Genomics Consortium"/>
            <person name="Kohler A."/>
            <person name="Kuo A."/>
            <person name="Nagy L.G."/>
            <person name="Floudas D."/>
            <person name="Copeland A."/>
            <person name="Barry K.W."/>
            <person name="Cichocki N."/>
            <person name="Veneault-Fourrey C."/>
            <person name="LaButti K."/>
            <person name="Lindquist E.A."/>
            <person name="Lipzen A."/>
            <person name="Lundell T."/>
            <person name="Morin E."/>
            <person name="Murat C."/>
            <person name="Riley R."/>
            <person name="Ohm R."/>
            <person name="Sun H."/>
            <person name="Tunlid A."/>
            <person name="Henrissat B."/>
            <person name="Grigoriev I.V."/>
            <person name="Hibbett D.S."/>
            <person name="Martin F."/>
        </authorList>
    </citation>
    <scope>NUCLEOTIDE SEQUENCE [LARGE SCALE GENOMIC DNA]</scope>
    <source>
        <strain evidence="14">FD-334 SS-4</strain>
    </source>
</reference>
<dbReference type="OMA" id="YIWTRAN"/>
<name>A0A0D2P2J2_HYPSF</name>
<evidence type="ECO:0000256" key="6">
    <source>
        <dbReference type="ARBA" id="ARBA00022801"/>
    </source>
</evidence>
<feature type="chain" id="PRO_5009360413" description="Extracellular metalloproteinase" evidence="12">
    <location>
        <begin position="23"/>
        <end position="598"/>
    </location>
</feature>
<dbReference type="Pfam" id="PF02128">
    <property type="entry name" value="Peptidase_M36"/>
    <property type="match status" value="1"/>
</dbReference>
<keyword evidence="6 12" id="KW-0378">Hydrolase</keyword>
<dbReference type="EMBL" id="KN817533">
    <property type="protein sequence ID" value="KJA25134.1"/>
    <property type="molecule type" value="Genomic_DNA"/>
</dbReference>
<dbReference type="GO" id="GO:0004222">
    <property type="term" value="F:metalloendopeptidase activity"/>
    <property type="evidence" value="ECO:0007669"/>
    <property type="project" value="InterPro"/>
</dbReference>
<evidence type="ECO:0000256" key="9">
    <source>
        <dbReference type="ARBA" id="ARBA00023145"/>
    </source>
</evidence>
<evidence type="ECO:0000256" key="7">
    <source>
        <dbReference type="ARBA" id="ARBA00022833"/>
    </source>
</evidence>
<comment type="subcellular location">
    <subcellularLocation>
        <location evidence="1 12">Secreted</location>
    </subcellularLocation>
</comment>
<keyword evidence="9 12" id="KW-0865">Zymogen</keyword>
<dbReference type="GO" id="GO:0008270">
    <property type="term" value="F:zinc ion binding"/>
    <property type="evidence" value="ECO:0007669"/>
    <property type="project" value="InterPro"/>
</dbReference>
<keyword evidence="12" id="KW-0732">Signal</keyword>
<keyword evidence="5 11" id="KW-0479">Metal-binding</keyword>
<dbReference type="PANTHER" id="PTHR33478:SF1">
    <property type="entry name" value="EXTRACELLULAR METALLOPROTEINASE MEP"/>
    <property type="match status" value="1"/>
</dbReference>
<dbReference type="EC" id="3.4.24.-" evidence="12"/>
<dbReference type="Gene3D" id="3.10.170.10">
    <property type="match status" value="1"/>
</dbReference>
<evidence type="ECO:0000256" key="2">
    <source>
        <dbReference type="ARBA" id="ARBA00006006"/>
    </source>
</evidence>
<keyword evidence="8 12" id="KW-0482">Metalloprotease</keyword>
<keyword evidence="3 12" id="KW-0964">Secreted</keyword>
<feature type="signal peptide" evidence="12">
    <location>
        <begin position="1"/>
        <end position="22"/>
    </location>
</feature>
<feature type="binding site" evidence="11">
    <location>
        <position position="404"/>
    </location>
    <ligand>
        <name>Zn(2+)</name>
        <dbReference type="ChEBI" id="CHEBI:29105"/>
        <note>catalytic</note>
    </ligand>
</feature>
<gene>
    <name evidence="13" type="ORF">HYPSUDRAFT_135246</name>
</gene>
<keyword evidence="4 12" id="KW-0645">Protease</keyword>
<comment type="cofactor">
    <cofactor evidence="11">
        <name>Zn(2+)</name>
        <dbReference type="ChEBI" id="CHEBI:29105"/>
    </cofactor>
    <text evidence="11">Binds 1 zinc ion per subunit.</text>
</comment>
<evidence type="ECO:0000313" key="14">
    <source>
        <dbReference type="Proteomes" id="UP000054270"/>
    </source>
</evidence>
<sequence>MVLSSKLLSSVLLAVTYASLSAAFVANGVPNHSTHRTRHISRELKLETFHPATTYETFGHGLASDVSLDSRAPKDLNSTAIAFVKSRLGLEDGKVAYRSGFTDNNQKFAYVRQNHNGIPFINAVANIAWKDDKVVSFGSSFVKPTTIASSKATVSASSLISKVEEAFDATYNGWPTTTQYLVKADGSAALVHTIQVQNEAVNSWFEVYVDAHSGEIVSVTDFVAEATYKVLPITKRAPTEGLQVLVDPQDTVASPAGWHTAGTTSYTTTQGNNVIAYKTSLTGTTAQSATGLVFNYTYDDTLAPTVTANLNAARVNAFYLINTVHDLAYRYGFTEASYNFQVDNGSNGGKGADPVRISVQDSGGTNNANFATPADGQPGTCRMYVWTYTSVRRDGALENDIVVHEMTHGITNRLTGGGTGSCLQTTEAGGMGEGWSDALAEWTEQKSATITDYVLGDYVTDDAAGIRNYPYSTSTTTNPLKYSSVKTLTEVHNIGEVWANILHNVYAALVGKYGFSATAKTNPDGTEGNIVYLHLFIDALKLQPCNPTMVTARDAWIQADVNRYAGANKCLLWKAFASRGLGTAAASYVDSALVPSGC</sequence>
<feature type="binding site" evidence="11">
    <location>
        <position position="433"/>
    </location>
    <ligand>
        <name>Zn(2+)</name>
        <dbReference type="ChEBI" id="CHEBI:29105"/>
        <note>catalytic</note>
    </ligand>
</feature>
<proteinExistence type="inferred from homology"/>
<dbReference type="Proteomes" id="UP000054270">
    <property type="component" value="Unassembled WGS sequence"/>
</dbReference>
<evidence type="ECO:0000256" key="11">
    <source>
        <dbReference type="PIRSR" id="PIRSR601842-2"/>
    </source>
</evidence>
<accession>A0A0D2P2J2</accession>
<dbReference type="GO" id="GO:0005615">
    <property type="term" value="C:extracellular space"/>
    <property type="evidence" value="ECO:0007669"/>
    <property type="project" value="InterPro"/>
</dbReference>
<evidence type="ECO:0000256" key="3">
    <source>
        <dbReference type="ARBA" id="ARBA00022525"/>
    </source>
</evidence>
<feature type="binding site" evidence="11">
    <location>
        <position position="225"/>
    </location>
    <ligand>
        <name>Zn(2+)</name>
        <dbReference type="ChEBI" id="CHEBI:29105"/>
        <note>catalytic</note>
    </ligand>
</feature>
<organism evidence="13 14">
    <name type="scientific">Hypholoma sublateritium (strain FD-334 SS-4)</name>
    <dbReference type="NCBI Taxonomy" id="945553"/>
    <lineage>
        <taxon>Eukaryota</taxon>
        <taxon>Fungi</taxon>
        <taxon>Dikarya</taxon>
        <taxon>Basidiomycota</taxon>
        <taxon>Agaricomycotina</taxon>
        <taxon>Agaricomycetes</taxon>
        <taxon>Agaricomycetidae</taxon>
        <taxon>Agaricales</taxon>
        <taxon>Agaricineae</taxon>
        <taxon>Strophariaceae</taxon>
        <taxon>Hypholoma</taxon>
    </lineage>
</organism>
<evidence type="ECO:0000256" key="10">
    <source>
        <dbReference type="PIRSR" id="PIRSR601842-1"/>
    </source>
</evidence>
<dbReference type="GO" id="GO:0006508">
    <property type="term" value="P:proteolysis"/>
    <property type="evidence" value="ECO:0007669"/>
    <property type="project" value="UniProtKB-KW"/>
</dbReference>
<evidence type="ECO:0000256" key="12">
    <source>
        <dbReference type="RuleBase" id="RU364017"/>
    </source>
</evidence>
<dbReference type="Gene3D" id="1.10.390.10">
    <property type="entry name" value="Neutral Protease Domain 2"/>
    <property type="match status" value="1"/>
</dbReference>
<feature type="binding site" evidence="11">
    <location>
        <position position="408"/>
    </location>
    <ligand>
        <name>Zn(2+)</name>
        <dbReference type="ChEBI" id="CHEBI:29105"/>
        <note>catalytic</note>
    </ligand>
</feature>
<evidence type="ECO:0000256" key="5">
    <source>
        <dbReference type="ARBA" id="ARBA00022723"/>
    </source>
</evidence>
<evidence type="ECO:0000256" key="1">
    <source>
        <dbReference type="ARBA" id="ARBA00004613"/>
    </source>
</evidence>
<dbReference type="AlphaFoldDB" id="A0A0D2P2J2"/>
<dbReference type="InterPro" id="IPR050371">
    <property type="entry name" value="Fungal_virulence_M36"/>
</dbReference>